<comment type="caution">
    <text evidence="1">The sequence shown here is derived from an EMBL/GenBank/DDBJ whole genome shotgun (WGS) entry which is preliminary data.</text>
</comment>
<name>A0A371G691_MUCPR</name>
<dbReference type="EMBL" id="QJKJ01006616">
    <property type="protein sequence ID" value="RDX86080.1"/>
    <property type="molecule type" value="Genomic_DNA"/>
</dbReference>
<dbReference type="Proteomes" id="UP000257109">
    <property type="component" value="Unassembled WGS sequence"/>
</dbReference>
<proteinExistence type="predicted"/>
<accession>A0A371G691</accession>
<keyword evidence="2" id="KW-1185">Reference proteome</keyword>
<evidence type="ECO:0000313" key="1">
    <source>
        <dbReference type="EMBL" id="RDX86080.1"/>
    </source>
</evidence>
<sequence length="123" mass="13851">MSPYRIVIGKAYHLLNTELIRLSSNAIWPMTKQGNKGNSSCKNWTNSAWRPMRTLESISIKSSDFMISKLRSRWDGPFVISNVSPYGVVNGHRIKLFHEGPSPTASDMETISLMEPAQPDDIL</sequence>
<reference evidence="1" key="1">
    <citation type="submission" date="2018-05" db="EMBL/GenBank/DDBJ databases">
        <title>Draft genome of Mucuna pruriens seed.</title>
        <authorList>
            <person name="Nnadi N.E."/>
            <person name="Vos R."/>
            <person name="Hasami M.H."/>
            <person name="Devisetty U.K."/>
            <person name="Aguiy J.C."/>
        </authorList>
    </citation>
    <scope>NUCLEOTIDE SEQUENCE [LARGE SCALE GENOMIC DNA]</scope>
    <source>
        <strain evidence="1">JCA_2017</strain>
    </source>
</reference>
<dbReference type="AlphaFoldDB" id="A0A371G691"/>
<gene>
    <name evidence="1" type="ORF">CR513_32640</name>
</gene>
<protein>
    <submittedName>
        <fullName evidence="1">Uncharacterized protein</fullName>
    </submittedName>
</protein>
<evidence type="ECO:0000313" key="2">
    <source>
        <dbReference type="Proteomes" id="UP000257109"/>
    </source>
</evidence>
<organism evidence="1 2">
    <name type="scientific">Mucuna pruriens</name>
    <name type="common">Velvet bean</name>
    <name type="synonym">Dolichos pruriens</name>
    <dbReference type="NCBI Taxonomy" id="157652"/>
    <lineage>
        <taxon>Eukaryota</taxon>
        <taxon>Viridiplantae</taxon>
        <taxon>Streptophyta</taxon>
        <taxon>Embryophyta</taxon>
        <taxon>Tracheophyta</taxon>
        <taxon>Spermatophyta</taxon>
        <taxon>Magnoliopsida</taxon>
        <taxon>eudicotyledons</taxon>
        <taxon>Gunneridae</taxon>
        <taxon>Pentapetalae</taxon>
        <taxon>rosids</taxon>
        <taxon>fabids</taxon>
        <taxon>Fabales</taxon>
        <taxon>Fabaceae</taxon>
        <taxon>Papilionoideae</taxon>
        <taxon>50 kb inversion clade</taxon>
        <taxon>NPAAA clade</taxon>
        <taxon>indigoferoid/millettioid clade</taxon>
        <taxon>Phaseoleae</taxon>
        <taxon>Mucuna</taxon>
    </lineage>
</organism>
<feature type="non-terminal residue" evidence="1">
    <location>
        <position position="1"/>
    </location>
</feature>
<dbReference type="OrthoDB" id="1723222at2759"/>